<organism evidence="2">
    <name type="scientific">Microbotryum lychnidis-dioicae (strain p1A1 Lamole / MvSl-1064)</name>
    <name type="common">Anther smut fungus</name>
    <dbReference type="NCBI Taxonomy" id="683840"/>
    <lineage>
        <taxon>Eukaryota</taxon>
        <taxon>Fungi</taxon>
        <taxon>Dikarya</taxon>
        <taxon>Basidiomycota</taxon>
        <taxon>Pucciniomycotina</taxon>
        <taxon>Microbotryomycetes</taxon>
        <taxon>Microbotryales</taxon>
        <taxon>Microbotryaceae</taxon>
        <taxon>Microbotryum</taxon>
    </lineage>
</organism>
<evidence type="ECO:0000259" key="1">
    <source>
        <dbReference type="Pfam" id="PF24016"/>
    </source>
</evidence>
<evidence type="ECO:0000313" key="3">
    <source>
        <dbReference type="EnsemblFungi" id="MVLG_05024T0"/>
    </source>
</evidence>
<protein>
    <recommendedName>
        <fullName evidence="1">DUF7330 domain-containing protein</fullName>
    </recommendedName>
</protein>
<dbReference type="InParanoid" id="U5HD02"/>
<gene>
    <name evidence="2" type="ORF">MVLG_05024</name>
</gene>
<name>U5HD02_USTV1</name>
<sequence>MSFFRHMLCQGSDDGVDNLFATASARDTSNVPVAHWDPSDEIPRGFKSHVQHFEFGITNDSSVKFESMGAWANGTLQLSHAWSNELLQLQQRSESDEKVCATLTSDVKGHDSQSMVRAQTMWPGWPWHWWSRKRQEVDEWPMRGNPDGLVVQIRVEARYNNDSLWKESNIIATCDDSLNVTLLVETPERLWDNSRKWSRLDFHTTVRTSSAVESLKLLSVQNSSSDSAPPQRHDWKVQGDVSLKNIFFDRVDVRTKNSPISFDYLEADDVDLATTNAFVRGKILGARVNIQTSNSSISGDFEGCEGLRIQTTNASISGLYKVGESSDGVLLKTTNEAIRAQVEVFEQEDEKKIALRDPVKIEAQSTNASVNLDVVRSPPRAKIDWTVASSNGPLRLKYPAPFDGSFQVRTSNSSPTQVIAPGSHNIRYNFNTNSHKEGLMSSGLDPANRGNVRLVATTSNASAELVVA</sequence>
<feature type="domain" description="DUF7330" evidence="1">
    <location>
        <begin position="325"/>
        <end position="414"/>
    </location>
</feature>
<dbReference type="InterPro" id="IPR055754">
    <property type="entry name" value="DUF7330"/>
</dbReference>
<dbReference type="HOGENOM" id="CLU_584218_0_0_1"/>
<dbReference type="EMBL" id="AEIJ01000501">
    <property type="status" value="NOT_ANNOTATED_CDS"/>
    <property type="molecule type" value="Genomic_DNA"/>
</dbReference>
<evidence type="ECO:0000313" key="2">
    <source>
        <dbReference type="EMBL" id="KDE04554.1"/>
    </source>
</evidence>
<reference evidence="4" key="1">
    <citation type="submission" date="2010-11" db="EMBL/GenBank/DDBJ databases">
        <title>The genome sequence of Microbotryum violaceum strain p1A1 Lamole.</title>
        <authorList>
            <person name="Cuomo C."/>
            <person name="Perlin M."/>
            <person name="Young S.K."/>
            <person name="Zeng Q."/>
            <person name="Gargeya S."/>
            <person name="Alvarado L."/>
            <person name="Berlin A."/>
            <person name="Chapman S.B."/>
            <person name="Chen Z."/>
            <person name="Freedman E."/>
            <person name="Gellesch M."/>
            <person name="Goldberg J."/>
            <person name="Griggs A."/>
            <person name="Gujja S."/>
            <person name="Heilman E."/>
            <person name="Heiman D."/>
            <person name="Howarth C."/>
            <person name="Mehta T."/>
            <person name="Neiman D."/>
            <person name="Pearson M."/>
            <person name="Roberts A."/>
            <person name="Saif S."/>
            <person name="Shea T."/>
            <person name="Shenoy N."/>
            <person name="Sisk P."/>
            <person name="Stolte C."/>
            <person name="Sykes S."/>
            <person name="White J."/>
            <person name="Yandava C."/>
            <person name="Haas B."/>
            <person name="Nusbaum C."/>
            <person name="Birren B."/>
        </authorList>
    </citation>
    <scope>NUCLEOTIDE SEQUENCE [LARGE SCALE GENOMIC DNA]</scope>
    <source>
        <strain evidence="4">p1A1 Lamole</strain>
    </source>
</reference>
<reference evidence="3" key="4">
    <citation type="submission" date="2015-06" db="UniProtKB">
        <authorList>
            <consortium name="EnsemblFungi"/>
        </authorList>
    </citation>
    <scope>IDENTIFICATION</scope>
</reference>
<dbReference type="Pfam" id="PF24016">
    <property type="entry name" value="DUF7330"/>
    <property type="match status" value="1"/>
</dbReference>
<keyword evidence="4" id="KW-1185">Reference proteome</keyword>
<reference evidence="2" key="2">
    <citation type="submission" date="2010-11" db="EMBL/GenBank/DDBJ databases">
        <authorList>
            <consortium name="The Broad Institute Genome Sequencing Platform"/>
            <person name="Earl A."/>
            <person name="Ward D."/>
            <person name="Feldgarden M."/>
            <person name="Gevers D."/>
            <person name="Butler R."/>
            <person name="Young S.K."/>
            <person name="Zeng Q."/>
            <person name="Gargeya S."/>
            <person name="Fitzgerald M."/>
            <person name="Haas B."/>
            <person name="Abouelleil A."/>
            <person name="Alvarado L."/>
            <person name="Arachchi H.M."/>
            <person name="Berlin A."/>
            <person name="Brown A."/>
            <person name="Chapman S.B."/>
            <person name="Chen Z."/>
            <person name="Dunbar C."/>
            <person name="Freedman E."/>
            <person name="Gearin G."/>
            <person name="Gellesch M."/>
            <person name="Goldberg J."/>
            <person name="Griggs A."/>
            <person name="Gujja S."/>
            <person name="Heilman E."/>
            <person name="Heiman D."/>
            <person name="Howarth C."/>
            <person name="Larson L."/>
            <person name="Lui A."/>
            <person name="MacDonald P.J.P."/>
            <person name="Mehta T."/>
            <person name="Montmayeur A."/>
            <person name="Murphy C."/>
            <person name="Neiman D."/>
            <person name="Pearson M."/>
            <person name="Priest M."/>
            <person name="Roberts A."/>
            <person name="Saif S."/>
            <person name="Shea T."/>
            <person name="Shenoy N."/>
            <person name="Sisk P."/>
            <person name="Stolte C."/>
            <person name="Sykes S."/>
            <person name="White J."/>
            <person name="Yandava C."/>
            <person name="Wortman J."/>
            <person name="Nusbaum C."/>
            <person name="Birren B."/>
        </authorList>
    </citation>
    <scope>NUCLEOTIDE SEQUENCE</scope>
    <source>
        <strain evidence="2">P1A1 Lamole</strain>
    </source>
</reference>
<reference evidence="2 4" key="3">
    <citation type="journal article" date="2015" name="BMC Genomics">
        <title>Sex and parasites: genomic and transcriptomic analysis of Microbotryum lychnidis-dioicae, the biotrophic and plant-castrating anther smut fungus.</title>
        <authorList>
            <person name="Perlin M.H."/>
            <person name="Amselem J."/>
            <person name="Fontanillas E."/>
            <person name="Toh S.S."/>
            <person name="Chen Z."/>
            <person name="Goldberg J."/>
            <person name="Duplessis S."/>
            <person name="Henrissat B."/>
            <person name="Young S."/>
            <person name="Zeng Q."/>
            <person name="Aguileta G."/>
            <person name="Petit E."/>
            <person name="Badouin H."/>
            <person name="Andrews J."/>
            <person name="Razeeq D."/>
            <person name="Gabaldon T."/>
            <person name="Quesneville H."/>
            <person name="Giraud T."/>
            <person name="Hood M.E."/>
            <person name="Schultz D.J."/>
            <person name="Cuomo C.A."/>
        </authorList>
    </citation>
    <scope>NUCLEOTIDE SEQUENCE [LARGE SCALE GENOMIC DNA]</scope>
    <source>
        <strain evidence="2">P1A1 Lamole</strain>
        <strain evidence="4">p1A1 Lamole</strain>
    </source>
</reference>
<dbReference type="STRING" id="683840.U5HD02"/>
<evidence type="ECO:0000313" key="4">
    <source>
        <dbReference type="Proteomes" id="UP000017200"/>
    </source>
</evidence>
<dbReference type="EnsemblFungi" id="MVLG_05024T0">
    <property type="protein sequence ID" value="MVLG_05024T0"/>
    <property type="gene ID" value="MVLG_05024"/>
</dbReference>
<dbReference type="OrthoDB" id="5570013at2759"/>
<dbReference type="Proteomes" id="UP000017200">
    <property type="component" value="Unassembled WGS sequence"/>
</dbReference>
<dbReference type="AlphaFoldDB" id="U5HD02"/>
<accession>U5HD02</accession>
<proteinExistence type="predicted"/>
<dbReference type="EMBL" id="GL541704">
    <property type="protein sequence ID" value="KDE04554.1"/>
    <property type="molecule type" value="Genomic_DNA"/>
</dbReference>